<keyword evidence="2" id="KW-1185">Reference proteome</keyword>
<dbReference type="InParanoid" id="A0A2G5EBP1"/>
<protein>
    <submittedName>
        <fullName evidence="1">Uncharacterized protein</fullName>
    </submittedName>
</protein>
<dbReference type="AlphaFoldDB" id="A0A2G5EBP1"/>
<dbReference type="Proteomes" id="UP000230069">
    <property type="component" value="Unassembled WGS sequence"/>
</dbReference>
<name>A0A2G5EBP1_AQUCA</name>
<dbReference type="EMBL" id="KZ305026">
    <property type="protein sequence ID" value="PIA53172.1"/>
    <property type="molecule type" value="Genomic_DNA"/>
</dbReference>
<evidence type="ECO:0000313" key="2">
    <source>
        <dbReference type="Proteomes" id="UP000230069"/>
    </source>
</evidence>
<accession>A0A2G5EBP1</accession>
<sequence length="80" mass="8654">MVRTTDRGADQPANDFFLERDTSVSVGWIWTRPSIPSGPISGWPNIDLTSTSATPESESCFATTKSGPGQAYGLWTQNFG</sequence>
<evidence type="ECO:0000313" key="1">
    <source>
        <dbReference type="EMBL" id="PIA53172.1"/>
    </source>
</evidence>
<reference evidence="1 2" key="1">
    <citation type="submission" date="2017-09" db="EMBL/GenBank/DDBJ databases">
        <title>WGS assembly of Aquilegia coerulea Goldsmith.</title>
        <authorList>
            <person name="Hodges S."/>
            <person name="Kramer E."/>
            <person name="Nordborg M."/>
            <person name="Tomkins J."/>
            <person name="Borevitz J."/>
            <person name="Derieg N."/>
            <person name="Yan J."/>
            <person name="Mihaltcheva S."/>
            <person name="Hayes R.D."/>
            <person name="Rokhsar D."/>
        </authorList>
    </citation>
    <scope>NUCLEOTIDE SEQUENCE [LARGE SCALE GENOMIC DNA]</scope>
    <source>
        <strain evidence="2">cv. Goldsmith</strain>
    </source>
</reference>
<organism evidence="1 2">
    <name type="scientific">Aquilegia coerulea</name>
    <name type="common">Rocky mountain columbine</name>
    <dbReference type="NCBI Taxonomy" id="218851"/>
    <lineage>
        <taxon>Eukaryota</taxon>
        <taxon>Viridiplantae</taxon>
        <taxon>Streptophyta</taxon>
        <taxon>Embryophyta</taxon>
        <taxon>Tracheophyta</taxon>
        <taxon>Spermatophyta</taxon>
        <taxon>Magnoliopsida</taxon>
        <taxon>Ranunculales</taxon>
        <taxon>Ranunculaceae</taxon>
        <taxon>Thalictroideae</taxon>
        <taxon>Aquilegia</taxon>
    </lineage>
</organism>
<gene>
    <name evidence="1" type="ORF">AQUCO_00900045v1</name>
</gene>
<proteinExistence type="predicted"/>